<sequence length="80" mass="8835">MCRAQRNSSYAATAASQHLALRQVLHQRTDAERPRLAFVAAAHAVDELAELRRRDGDDVVALVGEALALGVAVLHRREHR</sequence>
<reference evidence="1 2" key="1">
    <citation type="journal article" date="2018" name="Nat. Ecol. Evol.">
        <title>Shark genomes provide insights into elasmobranch evolution and the origin of vertebrates.</title>
        <authorList>
            <person name="Hara Y"/>
            <person name="Yamaguchi K"/>
            <person name="Onimaru K"/>
            <person name="Kadota M"/>
            <person name="Koyanagi M"/>
            <person name="Keeley SD"/>
            <person name="Tatsumi K"/>
            <person name="Tanaka K"/>
            <person name="Motone F"/>
            <person name="Kageyama Y"/>
            <person name="Nozu R"/>
            <person name="Adachi N"/>
            <person name="Nishimura O"/>
            <person name="Nakagawa R"/>
            <person name="Tanegashima C"/>
            <person name="Kiyatake I"/>
            <person name="Matsumoto R"/>
            <person name="Murakumo K"/>
            <person name="Nishida K"/>
            <person name="Terakita A"/>
            <person name="Kuratani S"/>
            <person name="Sato K"/>
            <person name="Hyodo S Kuraku.S."/>
        </authorList>
    </citation>
    <scope>NUCLEOTIDE SEQUENCE [LARGE SCALE GENOMIC DNA]</scope>
</reference>
<dbReference type="Proteomes" id="UP000287033">
    <property type="component" value="Unassembled WGS sequence"/>
</dbReference>
<proteinExistence type="predicted"/>
<keyword evidence="2" id="KW-1185">Reference proteome</keyword>
<protein>
    <submittedName>
        <fullName evidence="1">Uncharacterized protein</fullName>
    </submittedName>
</protein>
<evidence type="ECO:0000313" key="1">
    <source>
        <dbReference type="EMBL" id="GCC43988.1"/>
    </source>
</evidence>
<organism evidence="1 2">
    <name type="scientific">Chiloscyllium punctatum</name>
    <name type="common">Brownbanded bambooshark</name>
    <name type="synonym">Hemiscyllium punctatum</name>
    <dbReference type="NCBI Taxonomy" id="137246"/>
    <lineage>
        <taxon>Eukaryota</taxon>
        <taxon>Metazoa</taxon>
        <taxon>Chordata</taxon>
        <taxon>Craniata</taxon>
        <taxon>Vertebrata</taxon>
        <taxon>Chondrichthyes</taxon>
        <taxon>Elasmobranchii</taxon>
        <taxon>Galeomorphii</taxon>
        <taxon>Galeoidea</taxon>
        <taxon>Orectolobiformes</taxon>
        <taxon>Hemiscylliidae</taxon>
        <taxon>Chiloscyllium</taxon>
    </lineage>
</organism>
<evidence type="ECO:0000313" key="2">
    <source>
        <dbReference type="Proteomes" id="UP000287033"/>
    </source>
</evidence>
<dbReference type="AlphaFoldDB" id="A0A401TN22"/>
<dbReference type="EMBL" id="BEZZ01122504">
    <property type="protein sequence ID" value="GCC43988.1"/>
    <property type="molecule type" value="Genomic_DNA"/>
</dbReference>
<gene>
    <name evidence="1" type="ORF">chiPu_0028082</name>
</gene>
<accession>A0A401TN22</accession>
<comment type="caution">
    <text evidence="1">The sequence shown here is derived from an EMBL/GenBank/DDBJ whole genome shotgun (WGS) entry which is preliminary data.</text>
</comment>
<feature type="non-terminal residue" evidence="1">
    <location>
        <position position="80"/>
    </location>
</feature>
<name>A0A401TN22_CHIPU</name>